<dbReference type="GO" id="GO:0003954">
    <property type="term" value="F:NADH dehydrogenase activity"/>
    <property type="evidence" value="ECO:0007669"/>
    <property type="project" value="InterPro"/>
</dbReference>
<keyword evidence="2" id="KW-0285">Flavoprotein</keyword>
<dbReference type="EMBL" id="CP093313">
    <property type="protein sequence ID" value="UWZ84370.1"/>
    <property type="molecule type" value="Genomic_DNA"/>
</dbReference>
<evidence type="ECO:0000256" key="2">
    <source>
        <dbReference type="ARBA" id="ARBA00022630"/>
    </source>
</evidence>
<accession>A0A9J7BRH9</accession>
<dbReference type="InterPro" id="IPR045024">
    <property type="entry name" value="NDH-2"/>
</dbReference>
<dbReference type="InterPro" id="IPR036188">
    <property type="entry name" value="FAD/NAD-bd_sf"/>
</dbReference>
<comment type="similarity">
    <text evidence="1">Belongs to the NADH dehydrogenase family.</text>
</comment>
<dbReference type="PANTHER" id="PTHR43706:SF45">
    <property type="entry name" value="NADH DEHYDROGENASE-LIKE PROTEIN RV1812C"/>
    <property type="match status" value="1"/>
</dbReference>
<dbReference type="KEGG" id="orp:MOP44_00200"/>
<reference evidence="7" key="1">
    <citation type="submission" date="2021-04" db="EMBL/GenBank/DDBJ databases">
        <title>Phylogenetic analysis of Acidobacteriaceae.</title>
        <authorList>
            <person name="Qiu L."/>
            <person name="Zhang Q."/>
        </authorList>
    </citation>
    <scope>NUCLEOTIDE SEQUENCE</scope>
    <source>
        <strain evidence="7">DSM 25168</strain>
    </source>
</reference>
<dbReference type="AlphaFoldDB" id="A0A9J7BRH9"/>
<dbReference type="Gene3D" id="3.50.50.100">
    <property type="match status" value="1"/>
</dbReference>
<gene>
    <name evidence="7" type="ORF">MOP44_00200</name>
</gene>
<keyword evidence="8" id="KW-1185">Reference proteome</keyword>
<dbReference type="InterPro" id="IPR023753">
    <property type="entry name" value="FAD/NAD-binding_dom"/>
</dbReference>
<evidence type="ECO:0000256" key="4">
    <source>
        <dbReference type="ARBA" id="ARBA00023002"/>
    </source>
</evidence>
<name>A0A9J7BRH9_9BACT</name>
<dbReference type="PRINTS" id="PR00368">
    <property type="entry name" value="FADPNR"/>
</dbReference>
<feature type="domain" description="FAD/NAD(P)-binding" evidence="6">
    <location>
        <begin position="2"/>
        <end position="335"/>
    </location>
</feature>
<dbReference type="SUPFAM" id="SSF51905">
    <property type="entry name" value="FAD/NAD(P)-binding domain"/>
    <property type="match status" value="2"/>
</dbReference>
<keyword evidence="3" id="KW-0274">FAD</keyword>
<evidence type="ECO:0000259" key="6">
    <source>
        <dbReference type="Pfam" id="PF07992"/>
    </source>
</evidence>
<evidence type="ECO:0000256" key="3">
    <source>
        <dbReference type="ARBA" id="ARBA00022827"/>
    </source>
</evidence>
<keyword evidence="4" id="KW-0560">Oxidoreductase</keyword>
<protein>
    <submittedName>
        <fullName evidence="7">FAD-dependent oxidoreductase</fullName>
    </submittedName>
</protein>
<evidence type="ECO:0000256" key="1">
    <source>
        <dbReference type="ARBA" id="ARBA00005272"/>
    </source>
</evidence>
<sequence length="458" mass="49707">MKKIVIVGGGYSGFYTALGLEKKLSRNDGAEVILIDPRPYMTYQPFLPEVVAGSIEARHALVSLRKNLPRTRVISGSVIEISHAKKSVVVLPYAGNDYVLNYDVVVVTAGAVTRLYPVAGLKEGAIGLKHVEEAIAIRNRMLASFDRAAGLPFGADRKRLLTAVVVGGGFTGIEGFGELFSLAVSLLRYYPELKLEDLDFRLVQAANRLMPEVSEEIAARVRKSFERRGARVHLNTQVVSVVDGHVVLSTGEQFDAHIIVWAAGNGANPVVARHTDLPIDSRGFLVVRPDLQVGTEDRVINDAWGAGDDASVPDLSGGSRTARTVPNAQNAVRQGRLLATNIVASLHGKPTKPYLHRNLGTIATLGKGRGAFQSGRIGFTGFLAWLIHRAYHLYAIPTWERKARVFAGWCVSFLSGRDIVSIEDAHHPRAAFLRGGSPEHQMTLLCDERATTSVVDPA</sequence>
<keyword evidence="5" id="KW-0520">NAD</keyword>
<dbReference type="RefSeq" id="WP_260793873.1">
    <property type="nucleotide sequence ID" value="NZ_CP093313.1"/>
</dbReference>
<dbReference type="Pfam" id="PF07992">
    <property type="entry name" value="Pyr_redox_2"/>
    <property type="match status" value="1"/>
</dbReference>
<dbReference type="PANTHER" id="PTHR43706">
    <property type="entry name" value="NADH DEHYDROGENASE"/>
    <property type="match status" value="1"/>
</dbReference>
<organism evidence="7 8">
    <name type="scientific">Occallatibacter riparius</name>
    <dbReference type="NCBI Taxonomy" id="1002689"/>
    <lineage>
        <taxon>Bacteria</taxon>
        <taxon>Pseudomonadati</taxon>
        <taxon>Acidobacteriota</taxon>
        <taxon>Terriglobia</taxon>
        <taxon>Terriglobales</taxon>
        <taxon>Acidobacteriaceae</taxon>
        <taxon>Occallatibacter</taxon>
    </lineage>
</organism>
<evidence type="ECO:0000313" key="7">
    <source>
        <dbReference type="EMBL" id="UWZ84370.1"/>
    </source>
</evidence>
<dbReference type="Proteomes" id="UP001059380">
    <property type="component" value="Chromosome"/>
</dbReference>
<proteinExistence type="inferred from homology"/>
<evidence type="ECO:0000256" key="5">
    <source>
        <dbReference type="ARBA" id="ARBA00023027"/>
    </source>
</evidence>
<evidence type="ECO:0000313" key="8">
    <source>
        <dbReference type="Proteomes" id="UP001059380"/>
    </source>
</evidence>